<dbReference type="GO" id="GO:0030041">
    <property type="term" value="P:actin filament polymerization"/>
    <property type="evidence" value="ECO:0007669"/>
    <property type="project" value="TreeGrafter"/>
</dbReference>
<dbReference type="GO" id="GO:0045010">
    <property type="term" value="P:actin nucleation"/>
    <property type="evidence" value="ECO:0007669"/>
    <property type="project" value="InterPro"/>
</dbReference>
<sequence>MCERMVCDKCSSKMRIPTEHFARIPVYMLSPTPSPPPEEESSHSFWKFSDVFGKSEIKENLETTPKLSRKKTVENGYPKKKLTFRHSESVQVIADKKRKNHSHFMP</sequence>
<dbReference type="GO" id="GO:0030659">
    <property type="term" value="C:cytoplasmic vesicle membrane"/>
    <property type="evidence" value="ECO:0007669"/>
    <property type="project" value="TreeGrafter"/>
</dbReference>
<dbReference type="GO" id="GO:0036089">
    <property type="term" value="P:cleavage furrow formation"/>
    <property type="evidence" value="ECO:0007669"/>
    <property type="project" value="TreeGrafter"/>
</dbReference>
<protein>
    <submittedName>
        <fullName evidence="1">Protein spire 1</fullName>
    </submittedName>
</protein>
<reference evidence="1 2" key="1">
    <citation type="submission" date="2021-06" db="EMBL/GenBank/DDBJ databases">
        <title>Caerostris extrusa draft genome.</title>
        <authorList>
            <person name="Kono N."/>
            <person name="Arakawa K."/>
        </authorList>
    </citation>
    <scope>NUCLEOTIDE SEQUENCE [LARGE SCALE GENOMIC DNA]</scope>
</reference>
<dbReference type="Proteomes" id="UP001054945">
    <property type="component" value="Unassembled WGS sequence"/>
</dbReference>
<dbReference type="GO" id="GO:0048193">
    <property type="term" value="P:Golgi vesicle transport"/>
    <property type="evidence" value="ECO:0007669"/>
    <property type="project" value="TreeGrafter"/>
</dbReference>
<dbReference type="GO" id="GO:0008017">
    <property type="term" value="F:microtubule binding"/>
    <property type="evidence" value="ECO:0007669"/>
    <property type="project" value="TreeGrafter"/>
</dbReference>
<dbReference type="GO" id="GO:0051295">
    <property type="term" value="P:establishment of meiotic spindle localization"/>
    <property type="evidence" value="ECO:0007669"/>
    <property type="project" value="TreeGrafter"/>
</dbReference>
<dbReference type="GO" id="GO:0051639">
    <property type="term" value="P:actin filament network formation"/>
    <property type="evidence" value="ECO:0007669"/>
    <property type="project" value="TreeGrafter"/>
</dbReference>
<dbReference type="PANTHER" id="PTHR21345:SF3">
    <property type="entry name" value="PROTEIN SPIRE"/>
    <property type="match status" value="1"/>
</dbReference>
<keyword evidence="2" id="KW-1185">Reference proteome</keyword>
<gene>
    <name evidence="1" type="primary">SPIRE1</name>
    <name evidence="1" type="ORF">CEXT_429391</name>
</gene>
<dbReference type="GO" id="GO:0005938">
    <property type="term" value="C:cell cortex"/>
    <property type="evidence" value="ECO:0007669"/>
    <property type="project" value="TreeGrafter"/>
</dbReference>
<dbReference type="PANTHER" id="PTHR21345">
    <property type="entry name" value="SPIRE"/>
    <property type="match status" value="1"/>
</dbReference>
<dbReference type="GO" id="GO:0040038">
    <property type="term" value="P:polar body extrusion after meiotic divisions"/>
    <property type="evidence" value="ECO:0007669"/>
    <property type="project" value="TreeGrafter"/>
</dbReference>
<dbReference type="AlphaFoldDB" id="A0AAV4T0E7"/>
<dbReference type="InterPro" id="IPR029901">
    <property type="entry name" value="Spire"/>
</dbReference>
<organism evidence="1 2">
    <name type="scientific">Caerostris extrusa</name>
    <name type="common">Bark spider</name>
    <name type="synonym">Caerostris bankana</name>
    <dbReference type="NCBI Taxonomy" id="172846"/>
    <lineage>
        <taxon>Eukaryota</taxon>
        <taxon>Metazoa</taxon>
        <taxon>Ecdysozoa</taxon>
        <taxon>Arthropoda</taxon>
        <taxon>Chelicerata</taxon>
        <taxon>Arachnida</taxon>
        <taxon>Araneae</taxon>
        <taxon>Araneomorphae</taxon>
        <taxon>Entelegynae</taxon>
        <taxon>Araneoidea</taxon>
        <taxon>Araneidae</taxon>
        <taxon>Caerostris</taxon>
    </lineage>
</organism>
<evidence type="ECO:0000313" key="2">
    <source>
        <dbReference type="Proteomes" id="UP001054945"/>
    </source>
</evidence>
<evidence type="ECO:0000313" key="1">
    <source>
        <dbReference type="EMBL" id="GIY38312.1"/>
    </source>
</evidence>
<dbReference type="GO" id="GO:0003779">
    <property type="term" value="F:actin binding"/>
    <property type="evidence" value="ECO:0007669"/>
    <property type="project" value="InterPro"/>
</dbReference>
<comment type="caution">
    <text evidence="1">The sequence shown here is derived from an EMBL/GenBank/DDBJ whole genome shotgun (WGS) entry which is preliminary data.</text>
</comment>
<dbReference type="EMBL" id="BPLR01010287">
    <property type="protein sequence ID" value="GIY38312.1"/>
    <property type="molecule type" value="Genomic_DNA"/>
</dbReference>
<name>A0AAV4T0E7_CAEEX</name>
<proteinExistence type="predicted"/>
<accession>A0AAV4T0E7</accession>